<dbReference type="Proteomes" id="UP000228921">
    <property type="component" value="Unassembled WGS sequence"/>
</dbReference>
<comment type="similarity">
    <text evidence="1">Belongs to the class-I fumarase family.</text>
</comment>
<dbReference type="PANTHER" id="PTHR43351">
    <property type="entry name" value="L(+)-TARTRATE DEHYDRATASE SUBUNIT BETA"/>
    <property type="match status" value="1"/>
</dbReference>
<evidence type="ECO:0000313" key="5">
    <source>
        <dbReference type="Proteomes" id="UP000228921"/>
    </source>
</evidence>
<evidence type="ECO:0000256" key="1">
    <source>
        <dbReference type="ARBA" id="ARBA00008876"/>
    </source>
</evidence>
<dbReference type="SUPFAM" id="SSF117457">
    <property type="entry name" value="FumA C-terminal domain-like"/>
    <property type="match status" value="1"/>
</dbReference>
<dbReference type="EMBL" id="PGTK01000009">
    <property type="protein sequence ID" value="PJF30515.1"/>
    <property type="molecule type" value="Genomic_DNA"/>
</dbReference>
<comment type="caution">
    <text evidence="4">The sequence shown here is derived from an EMBL/GenBank/DDBJ whole genome shotgun (WGS) entry which is preliminary data.</text>
</comment>
<dbReference type="InterPro" id="IPR036660">
    <property type="entry name" value="Fe-S_hydroAse_TtdB_cat_sf"/>
</dbReference>
<evidence type="ECO:0000259" key="3">
    <source>
        <dbReference type="Pfam" id="PF05683"/>
    </source>
</evidence>
<accession>A0A2M8NYZ3</accession>
<proteinExistence type="inferred from homology"/>
<dbReference type="InterPro" id="IPR004647">
    <property type="entry name" value="Fe-S_hydro-lyase_TtdB-typ_cat"/>
</dbReference>
<keyword evidence="2" id="KW-0456">Lyase</keyword>
<dbReference type="Pfam" id="PF05683">
    <property type="entry name" value="Fumerase_C"/>
    <property type="match status" value="1"/>
</dbReference>
<name>A0A2M8NYZ3_9CHLR</name>
<reference evidence="4 5" key="1">
    <citation type="submission" date="2017-11" db="EMBL/GenBank/DDBJ databases">
        <title>Evolution of Phototrophy in the Chloroflexi Phylum Driven by Horizontal Gene Transfer.</title>
        <authorList>
            <person name="Ward L.M."/>
            <person name="Hemp J."/>
            <person name="Shih P.M."/>
            <person name="Mcglynn S.E."/>
            <person name="Fischer W."/>
        </authorList>
    </citation>
    <scope>NUCLEOTIDE SEQUENCE [LARGE SCALE GENOMIC DNA]</scope>
    <source>
        <strain evidence="4">CP2_2F</strain>
    </source>
</reference>
<protein>
    <submittedName>
        <fullName evidence="4">Fumarate hydratase</fullName>
    </submittedName>
</protein>
<dbReference type="Gene3D" id="3.20.130.10">
    <property type="entry name" value="Fe-S hydro-lyase, tartrate dehydratase beta-type, catalytic domain"/>
    <property type="match status" value="1"/>
</dbReference>
<evidence type="ECO:0000313" key="4">
    <source>
        <dbReference type="EMBL" id="PJF30515.1"/>
    </source>
</evidence>
<dbReference type="GO" id="GO:0016836">
    <property type="term" value="F:hydro-lyase activity"/>
    <property type="evidence" value="ECO:0007669"/>
    <property type="project" value="InterPro"/>
</dbReference>
<dbReference type="PANTHER" id="PTHR43351:SF2">
    <property type="entry name" value="L(+)-TARTRATE DEHYDRATASE SUBUNIT BETA-RELATED"/>
    <property type="match status" value="1"/>
</dbReference>
<feature type="domain" description="Fe-S hydro-lyase tartrate dehydratase beta-type catalytic" evidence="3">
    <location>
        <begin position="7"/>
        <end position="200"/>
    </location>
</feature>
<sequence>MSSALEKLRRHDLRTPIRPEDTAKLEMGDVVYLSGTIFTGREGFYRRLLDEGHPLPQGVDISQINVNFHSSPAVEEIRPPSADGSDPGEYRISATTGTASFRFAKWMPRLLGEFGVKCIIGKSGLSSEIYKAHFVPNGATYLLLMGYGLGAMYGQAIRRVRQVVWREELGLAQAMWILEIENFGPLIVDCDHQGNSLFEKLNKQVDERLAAAYEGLPELTLKRLGEVTRYEDEVLS</sequence>
<evidence type="ECO:0000256" key="2">
    <source>
        <dbReference type="ARBA" id="ARBA00023239"/>
    </source>
</evidence>
<gene>
    <name evidence="4" type="ORF">CUN51_07635</name>
</gene>
<organism evidence="4 5">
    <name type="scientific">Candidatus Thermofonsia Clade 1 bacterium</name>
    <dbReference type="NCBI Taxonomy" id="2364210"/>
    <lineage>
        <taxon>Bacteria</taxon>
        <taxon>Bacillati</taxon>
        <taxon>Chloroflexota</taxon>
        <taxon>Candidatus Thermofontia</taxon>
        <taxon>Candidatus Thermofonsia Clade 1</taxon>
    </lineage>
</organism>
<dbReference type="AlphaFoldDB" id="A0A2M8NYZ3"/>